<keyword evidence="2" id="KW-0519">Myristate</keyword>
<evidence type="ECO:0000256" key="3">
    <source>
        <dbReference type="ARBA" id="ARBA00022723"/>
    </source>
</evidence>
<dbReference type="Gene3D" id="1.10.238.10">
    <property type="entry name" value="EF-hand"/>
    <property type="match status" value="1"/>
</dbReference>
<comment type="similarity">
    <text evidence="1">Belongs to the recoverin family.</text>
</comment>
<sequence>MICLFKALKIKIKISMGNKESLPENKVKRYTNFEHEDVDNWSKAFYSIFPNEHFSKKDLVRELKIYFPNGNVMPFSEHLFRAFSKKEKIGFHEFIKIYSYLIFGDTNQKLELIFKLYDSDNDNKLSRNDIIIVSKDLLLMLRELYEPNFDIEDVVDLLFKEIDKDFIDFKSFKEMNNDRNKAFEMLFCAFDKE</sequence>
<dbReference type="InterPro" id="IPR028846">
    <property type="entry name" value="Recoverin"/>
</dbReference>
<dbReference type="HOGENOM" id="CLU_072366_1_0_1"/>
<dbReference type="InterPro" id="IPR011992">
    <property type="entry name" value="EF-hand-dom_pair"/>
</dbReference>
<evidence type="ECO:0000259" key="7">
    <source>
        <dbReference type="PROSITE" id="PS50222"/>
    </source>
</evidence>
<dbReference type="PANTHER" id="PTHR23055">
    <property type="entry name" value="CALCIUM BINDING PROTEINS"/>
    <property type="match status" value="1"/>
</dbReference>
<dbReference type="PANTHER" id="PTHR23055:SF178">
    <property type="entry name" value="NEUROCALCIN HOMOLOG"/>
    <property type="match status" value="1"/>
</dbReference>
<keyword evidence="6" id="KW-0449">Lipoprotein</keyword>
<dbReference type="GO" id="GO:0005509">
    <property type="term" value="F:calcium ion binding"/>
    <property type="evidence" value="ECO:0007669"/>
    <property type="project" value="InterPro"/>
</dbReference>
<evidence type="ECO:0000256" key="5">
    <source>
        <dbReference type="ARBA" id="ARBA00022837"/>
    </source>
</evidence>
<evidence type="ECO:0000256" key="2">
    <source>
        <dbReference type="ARBA" id="ARBA00022707"/>
    </source>
</evidence>
<evidence type="ECO:0000313" key="9">
    <source>
        <dbReference type="Proteomes" id="UP000030655"/>
    </source>
</evidence>
<dbReference type="OrthoDB" id="191686at2759"/>
<reference evidence="9" key="1">
    <citation type="submission" date="2013-02" db="EMBL/GenBank/DDBJ databases">
        <authorList>
            <consortium name="The Broad Institute Genome Sequencing Platform"/>
            <person name="Cuomo C."/>
            <person name="Becnel J."/>
            <person name="Sanscrainte N."/>
            <person name="Walker B."/>
            <person name="Young S.K."/>
            <person name="Zeng Q."/>
            <person name="Gargeya S."/>
            <person name="Fitzgerald M."/>
            <person name="Haas B."/>
            <person name="Abouelleil A."/>
            <person name="Alvarado L."/>
            <person name="Arachchi H.M."/>
            <person name="Berlin A.M."/>
            <person name="Chapman S.B."/>
            <person name="Dewar J."/>
            <person name="Goldberg J."/>
            <person name="Griggs A."/>
            <person name="Gujja S."/>
            <person name="Hansen M."/>
            <person name="Howarth C."/>
            <person name="Imamovic A."/>
            <person name="Larimer J."/>
            <person name="McCowan C."/>
            <person name="Murphy C."/>
            <person name="Neiman D."/>
            <person name="Pearson M."/>
            <person name="Priest M."/>
            <person name="Roberts A."/>
            <person name="Saif S."/>
            <person name="Shea T."/>
            <person name="Sisk P."/>
            <person name="Sykes S."/>
            <person name="Wortman J."/>
            <person name="Nusbaum C."/>
            <person name="Birren B."/>
        </authorList>
    </citation>
    <scope>NUCLEOTIDE SEQUENCE [LARGE SCALE GENOMIC DNA]</scope>
    <source>
        <strain evidence="9">PRA339</strain>
    </source>
</reference>
<keyword evidence="5" id="KW-0106">Calcium</keyword>
<dbReference type="InterPro" id="IPR002048">
    <property type="entry name" value="EF_hand_dom"/>
</dbReference>
<dbReference type="SUPFAM" id="SSF47473">
    <property type="entry name" value="EF-hand"/>
    <property type="match status" value="1"/>
</dbReference>
<dbReference type="VEuPathDB" id="MicrosporidiaDB:H312_00090"/>
<evidence type="ECO:0000256" key="4">
    <source>
        <dbReference type="ARBA" id="ARBA00022737"/>
    </source>
</evidence>
<accession>A0A059F5P0</accession>
<dbReference type="PROSITE" id="PS00018">
    <property type="entry name" value="EF_HAND_1"/>
    <property type="match status" value="1"/>
</dbReference>
<keyword evidence="3" id="KW-0479">Metal-binding</keyword>
<feature type="domain" description="EF-hand" evidence="7">
    <location>
        <begin position="105"/>
        <end position="140"/>
    </location>
</feature>
<keyword evidence="9" id="KW-1185">Reference proteome</keyword>
<dbReference type="AlphaFoldDB" id="A0A059F5P0"/>
<dbReference type="STRING" id="1288291.A0A059F5P0"/>
<dbReference type="EMBL" id="KK365130">
    <property type="protein sequence ID" value="KCZ82432.1"/>
    <property type="molecule type" value="Genomic_DNA"/>
</dbReference>
<reference evidence="8 9" key="2">
    <citation type="submission" date="2014-03" db="EMBL/GenBank/DDBJ databases">
        <title>The Genome Sequence of Anncaliia algerae insect isolate PRA339.</title>
        <authorList>
            <consortium name="The Broad Institute Genome Sequencing Platform"/>
            <consortium name="The Broad Institute Genome Sequencing Center for Infectious Disease"/>
            <person name="Cuomo C."/>
            <person name="Becnel J."/>
            <person name="Sanscrainte N."/>
            <person name="Walker B."/>
            <person name="Young S.K."/>
            <person name="Zeng Q."/>
            <person name="Gargeya S."/>
            <person name="Fitzgerald M."/>
            <person name="Haas B."/>
            <person name="Abouelleil A."/>
            <person name="Alvarado L."/>
            <person name="Arachchi H.M."/>
            <person name="Berlin A.M."/>
            <person name="Chapman S.B."/>
            <person name="Dewar J."/>
            <person name="Goldberg J."/>
            <person name="Griggs A."/>
            <person name="Gujja S."/>
            <person name="Hansen M."/>
            <person name="Howarth C."/>
            <person name="Imamovic A."/>
            <person name="Larimer J."/>
            <person name="McCowan C."/>
            <person name="Murphy C."/>
            <person name="Neiman D."/>
            <person name="Pearson M."/>
            <person name="Priest M."/>
            <person name="Roberts A."/>
            <person name="Saif S."/>
            <person name="Shea T."/>
            <person name="Sisk P."/>
            <person name="Sykes S."/>
            <person name="Wortman J."/>
            <person name="Nusbaum C."/>
            <person name="Birren B."/>
        </authorList>
    </citation>
    <scope>NUCLEOTIDE SEQUENCE [LARGE SCALE GENOMIC DNA]</scope>
    <source>
        <strain evidence="8 9">PRA339</strain>
    </source>
</reference>
<dbReference type="PROSITE" id="PS50222">
    <property type="entry name" value="EF_HAND_2"/>
    <property type="match status" value="1"/>
</dbReference>
<name>A0A059F5P0_9MICR</name>
<evidence type="ECO:0000256" key="6">
    <source>
        <dbReference type="ARBA" id="ARBA00023288"/>
    </source>
</evidence>
<gene>
    <name evidence="8" type="ORF">H312_00090</name>
</gene>
<protein>
    <recommendedName>
        <fullName evidence="7">EF-hand domain-containing protein</fullName>
    </recommendedName>
</protein>
<proteinExistence type="inferred from homology"/>
<evidence type="ECO:0000256" key="1">
    <source>
        <dbReference type="ARBA" id="ARBA00006049"/>
    </source>
</evidence>
<dbReference type="Proteomes" id="UP000030655">
    <property type="component" value="Unassembled WGS sequence"/>
</dbReference>
<dbReference type="InterPro" id="IPR018247">
    <property type="entry name" value="EF_Hand_1_Ca_BS"/>
</dbReference>
<keyword evidence="4" id="KW-0677">Repeat</keyword>
<evidence type="ECO:0000313" key="8">
    <source>
        <dbReference type="EMBL" id="KCZ82432.1"/>
    </source>
</evidence>
<organism evidence="8 9">
    <name type="scientific">Anncaliia algerae PRA339</name>
    <dbReference type="NCBI Taxonomy" id="1288291"/>
    <lineage>
        <taxon>Eukaryota</taxon>
        <taxon>Fungi</taxon>
        <taxon>Fungi incertae sedis</taxon>
        <taxon>Microsporidia</taxon>
        <taxon>Tubulinosematoidea</taxon>
        <taxon>Tubulinosematidae</taxon>
        <taxon>Anncaliia</taxon>
    </lineage>
</organism>